<keyword evidence="4" id="KW-1185">Reference proteome</keyword>
<dbReference type="RefSeq" id="WP_038693556.1">
    <property type="nucleotide sequence ID" value="NZ_CP009286.1"/>
</dbReference>
<dbReference type="SMART" id="SM00422">
    <property type="entry name" value="HTH_MERR"/>
    <property type="match status" value="1"/>
</dbReference>
<reference evidence="3 4" key="1">
    <citation type="submission" date="2014-08" db="EMBL/GenBank/DDBJ databases">
        <title>Comparative genomics of the Paenibacillus odorifer group.</title>
        <authorList>
            <person name="den Bakker H.C."/>
            <person name="Tsai Y.-C."/>
            <person name="Martin N."/>
            <person name="Korlach J."/>
            <person name="Wiedmann M."/>
        </authorList>
    </citation>
    <scope>NUCLEOTIDE SEQUENCE [LARGE SCALE GENOMIC DNA]</scope>
    <source>
        <strain evidence="3 4">DSM 14472</strain>
    </source>
</reference>
<dbReference type="GO" id="GO:0003677">
    <property type="term" value="F:DNA binding"/>
    <property type="evidence" value="ECO:0007669"/>
    <property type="project" value="UniProtKB-KW"/>
</dbReference>
<organism evidence="3 4">
    <name type="scientific">Paenibacillus stellifer</name>
    <dbReference type="NCBI Taxonomy" id="169760"/>
    <lineage>
        <taxon>Bacteria</taxon>
        <taxon>Bacillati</taxon>
        <taxon>Bacillota</taxon>
        <taxon>Bacilli</taxon>
        <taxon>Bacillales</taxon>
        <taxon>Paenibacillaceae</taxon>
        <taxon>Paenibacillus</taxon>
    </lineage>
</organism>
<name>A0A089LNC0_9BACL</name>
<dbReference type="Pfam" id="PF13411">
    <property type="entry name" value="MerR_1"/>
    <property type="match status" value="1"/>
</dbReference>
<protein>
    <recommendedName>
        <fullName evidence="2">HTH merR-type domain-containing protein</fullName>
    </recommendedName>
</protein>
<dbReference type="KEGG" id="pste:PSTEL_03885"/>
<dbReference type="Gene3D" id="1.10.1660.10">
    <property type="match status" value="1"/>
</dbReference>
<dbReference type="PROSITE" id="PS50937">
    <property type="entry name" value="HTH_MERR_2"/>
    <property type="match status" value="1"/>
</dbReference>
<dbReference type="STRING" id="169760.PSTEL_03885"/>
<feature type="domain" description="HTH merR-type" evidence="2">
    <location>
        <begin position="1"/>
        <end position="73"/>
    </location>
</feature>
<dbReference type="HOGENOM" id="CLU_060077_2_1_9"/>
<evidence type="ECO:0000313" key="3">
    <source>
        <dbReference type="EMBL" id="AIQ62367.1"/>
    </source>
</evidence>
<dbReference type="AlphaFoldDB" id="A0A089LNC0"/>
<proteinExistence type="predicted"/>
<gene>
    <name evidence="3" type="ORF">PSTEL_03885</name>
</gene>
<dbReference type="PANTHER" id="PTHR30204:SF58">
    <property type="entry name" value="HTH-TYPE TRANSCRIPTIONAL REGULATOR YFMP"/>
    <property type="match status" value="1"/>
</dbReference>
<dbReference type="Proteomes" id="UP000029507">
    <property type="component" value="Chromosome"/>
</dbReference>
<dbReference type="InterPro" id="IPR047057">
    <property type="entry name" value="MerR_fam"/>
</dbReference>
<dbReference type="InterPro" id="IPR000551">
    <property type="entry name" value="MerR-type_HTH_dom"/>
</dbReference>
<evidence type="ECO:0000256" key="1">
    <source>
        <dbReference type="ARBA" id="ARBA00023125"/>
    </source>
</evidence>
<accession>A0A089LNC0</accession>
<dbReference type="EMBL" id="CP009286">
    <property type="protein sequence ID" value="AIQ62367.1"/>
    <property type="molecule type" value="Genomic_DNA"/>
</dbReference>
<sequence length="141" mass="16750">MNWLKIEQVAQETGLTKRTIRYYEEIGLLDSPHRSEKGTRLYTADDITNLRRIVDAKEVLGISLQDLQQFVSFRHSLEHYRQNYKGRDGQEGRIEKLTELEQKLSDQLELLDRKLEKMVSFRDELRSMHERAQTVLEELQS</sequence>
<dbReference type="SUPFAM" id="SSF46955">
    <property type="entry name" value="Putative DNA-binding domain"/>
    <property type="match status" value="1"/>
</dbReference>
<dbReference type="PANTHER" id="PTHR30204">
    <property type="entry name" value="REDOX-CYCLING DRUG-SENSING TRANSCRIPTIONAL ACTIVATOR SOXR"/>
    <property type="match status" value="1"/>
</dbReference>
<evidence type="ECO:0000313" key="4">
    <source>
        <dbReference type="Proteomes" id="UP000029507"/>
    </source>
</evidence>
<dbReference type="GO" id="GO:0003700">
    <property type="term" value="F:DNA-binding transcription factor activity"/>
    <property type="evidence" value="ECO:0007669"/>
    <property type="project" value="InterPro"/>
</dbReference>
<dbReference type="InterPro" id="IPR009061">
    <property type="entry name" value="DNA-bd_dom_put_sf"/>
</dbReference>
<keyword evidence="1" id="KW-0238">DNA-binding</keyword>
<evidence type="ECO:0000259" key="2">
    <source>
        <dbReference type="PROSITE" id="PS50937"/>
    </source>
</evidence>
<dbReference type="OrthoDB" id="9791488at2"/>